<dbReference type="InterPro" id="IPR006664">
    <property type="entry name" value="OMP_bac"/>
</dbReference>
<dbReference type="PANTHER" id="PTHR30329">
    <property type="entry name" value="STATOR ELEMENT OF FLAGELLAR MOTOR COMPLEX"/>
    <property type="match status" value="1"/>
</dbReference>
<evidence type="ECO:0000313" key="8">
    <source>
        <dbReference type="Proteomes" id="UP000509302"/>
    </source>
</evidence>
<dbReference type="InterPro" id="IPR006665">
    <property type="entry name" value="OmpA-like"/>
</dbReference>
<evidence type="ECO:0000259" key="6">
    <source>
        <dbReference type="PROSITE" id="PS51123"/>
    </source>
</evidence>
<dbReference type="SUPFAM" id="SSF103088">
    <property type="entry name" value="OmpA-like"/>
    <property type="match status" value="1"/>
</dbReference>
<accession>A0A7H9AR45</accession>
<dbReference type="Pfam" id="PF00691">
    <property type="entry name" value="OmpA"/>
    <property type="match status" value="1"/>
</dbReference>
<evidence type="ECO:0000256" key="2">
    <source>
        <dbReference type="ARBA" id="ARBA00023136"/>
    </source>
</evidence>
<feature type="domain" description="OmpA-like" evidence="6">
    <location>
        <begin position="317"/>
        <end position="432"/>
    </location>
</feature>
<dbReference type="Proteomes" id="UP000509302">
    <property type="component" value="Chromosome"/>
</dbReference>
<comment type="subcellular location">
    <subcellularLocation>
        <location evidence="1">Cell outer membrane</location>
    </subcellularLocation>
</comment>
<dbReference type="KEGG" id="cagg:HYG79_11445"/>
<evidence type="ECO:0000313" key="7">
    <source>
        <dbReference type="EMBL" id="QLG45938.1"/>
    </source>
</evidence>
<gene>
    <name evidence="7" type="ORF">HYG79_11445</name>
</gene>
<evidence type="ECO:0000256" key="4">
    <source>
        <dbReference type="PROSITE-ProRule" id="PRU00473"/>
    </source>
</evidence>
<name>A0A7H9AR45_9FLAO</name>
<evidence type="ECO:0000256" key="1">
    <source>
        <dbReference type="ARBA" id="ARBA00004442"/>
    </source>
</evidence>
<dbReference type="PRINTS" id="PR01021">
    <property type="entry name" value="OMPADOMAIN"/>
</dbReference>
<keyword evidence="3" id="KW-0998">Cell outer membrane</keyword>
<feature type="region of interest" description="Disordered" evidence="5">
    <location>
        <begin position="40"/>
        <end position="93"/>
    </location>
</feature>
<dbReference type="AlphaFoldDB" id="A0A7H9AR45"/>
<organism evidence="7 8">
    <name type="scientific">Costertonia aggregata</name>
    <dbReference type="NCBI Taxonomy" id="343403"/>
    <lineage>
        <taxon>Bacteria</taxon>
        <taxon>Pseudomonadati</taxon>
        <taxon>Bacteroidota</taxon>
        <taxon>Flavobacteriia</taxon>
        <taxon>Flavobacteriales</taxon>
        <taxon>Flavobacteriaceae</taxon>
        <taxon>Costertonia</taxon>
    </lineage>
</organism>
<sequence length="432" mass="49028">MKSLFTILRSGLPLIFILAFIPNTNAQIWKKIKKRAKETVERKLEEKTERETEKQMDSILYPEKKGKQPKNDETPTTKKNPTNESDTDIPDNTGIAEKKEEIAVYSKFDFVPGDKLLYFDDFADDFVGDFPSKWNTNGGGEVVMIDDARWFDMKMSSYYIPDVEQLPEEYTIEFDIFTTGVDTKTSSTAKLHFILDESDNFGYGQNAVYAYLPFCQYIASSLRMWGRKDREKVIDNNISVDIRKIMMDTPHISVAVNKERFRLWINEKKYVDIPRIVPAGKITTFKLEPVGFKDGKERLFITNLKIAEGGIDLRKKLISQGNVSTNGILFDSGSSNIQPQSMGIIRQIYQVLQQEGNMKLKIIGHTDADGADDTNMKLSKARAEAVKNTLISIYGVSSDRLVSEGKGESEPIGDNNTADGKAKNRRVEFIKL</sequence>
<keyword evidence="8" id="KW-1185">Reference proteome</keyword>
<dbReference type="RefSeq" id="WP_179242224.1">
    <property type="nucleotide sequence ID" value="NZ_CP058595.1"/>
</dbReference>
<keyword evidence="2 4" id="KW-0472">Membrane</keyword>
<dbReference type="PANTHER" id="PTHR30329:SF21">
    <property type="entry name" value="LIPOPROTEIN YIAD-RELATED"/>
    <property type="match status" value="1"/>
</dbReference>
<dbReference type="InterPro" id="IPR036737">
    <property type="entry name" value="OmpA-like_sf"/>
</dbReference>
<reference evidence="7 8" key="1">
    <citation type="journal article" date="2006" name="Int. J. Syst. Evol. Microbiol.">
        <title>Costertonia aggregata gen. nov., sp. nov., a mesophilic marine bacterium of the family Flavobacteriaceae, isolated from a mature biofilm.</title>
        <authorList>
            <person name="Kwon K.K."/>
            <person name="Lee Y.K."/>
            <person name="Lee H.K."/>
        </authorList>
    </citation>
    <scope>NUCLEOTIDE SEQUENCE [LARGE SCALE GENOMIC DNA]</scope>
    <source>
        <strain evidence="7 8">KCCM 42265</strain>
    </source>
</reference>
<dbReference type="GO" id="GO:0009279">
    <property type="term" value="C:cell outer membrane"/>
    <property type="evidence" value="ECO:0007669"/>
    <property type="project" value="UniProtKB-SubCell"/>
</dbReference>
<dbReference type="PROSITE" id="PS51123">
    <property type="entry name" value="OMPA_2"/>
    <property type="match status" value="1"/>
</dbReference>
<dbReference type="Gene3D" id="3.30.1330.60">
    <property type="entry name" value="OmpA-like domain"/>
    <property type="match status" value="1"/>
</dbReference>
<dbReference type="EMBL" id="CP058595">
    <property type="protein sequence ID" value="QLG45938.1"/>
    <property type="molecule type" value="Genomic_DNA"/>
</dbReference>
<evidence type="ECO:0000256" key="3">
    <source>
        <dbReference type="ARBA" id="ARBA00023237"/>
    </source>
</evidence>
<proteinExistence type="predicted"/>
<feature type="compositionally biased region" description="Basic and acidic residues" evidence="5">
    <location>
        <begin position="40"/>
        <end position="76"/>
    </location>
</feature>
<dbReference type="InterPro" id="IPR050330">
    <property type="entry name" value="Bact_OuterMem_StrucFunc"/>
</dbReference>
<evidence type="ECO:0000256" key="5">
    <source>
        <dbReference type="SAM" id="MobiDB-lite"/>
    </source>
</evidence>
<dbReference type="CDD" id="cd07185">
    <property type="entry name" value="OmpA_C-like"/>
    <property type="match status" value="1"/>
</dbReference>
<protein>
    <submittedName>
        <fullName evidence="7">OmpA family protein</fullName>
    </submittedName>
</protein>